<dbReference type="Proteomes" id="UP000019132">
    <property type="component" value="Unassembled WGS sequence"/>
</dbReference>
<dbReference type="AlphaFoldDB" id="K3WXX2"/>
<dbReference type="InterPro" id="IPR011989">
    <property type="entry name" value="ARM-like"/>
</dbReference>
<dbReference type="HOGENOM" id="CLU_540240_0_0_1"/>
<dbReference type="PANTHER" id="PTHR18916:SF85">
    <property type="entry name" value="TUBULIN-FOLDING COFACTOR B"/>
    <property type="match status" value="1"/>
</dbReference>
<evidence type="ECO:0000256" key="1">
    <source>
        <dbReference type="ARBA" id="ARBA00004496"/>
    </source>
</evidence>
<dbReference type="SMART" id="SM01052">
    <property type="entry name" value="CAP_GLY"/>
    <property type="match status" value="1"/>
</dbReference>
<dbReference type="GO" id="GO:0035371">
    <property type="term" value="C:microtubule plus-end"/>
    <property type="evidence" value="ECO:0007669"/>
    <property type="project" value="TreeGrafter"/>
</dbReference>
<dbReference type="SUPFAM" id="SSF74924">
    <property type="entry name" value="Cap-Gly domain"/>
    <property type="match status" value="1"/>
</dbReference>
<accession>K3WXX2</accession>
<reference evidence="4" key="3">
    <citation type="submission" date="2015-02" db="UniProtKB">
        <authorList>
            <consortium name="EnsemblProtists"/>
        </authorList>
    </citation>
    <scope>IDENTIFICATION</scope>
    <source>
        <strain evidence="4">DAOM BR144</strain>
    </source>
</reference>
<feature type="domain" description="CAP-Gly" evidence="3">
    <location>
        <begin position="286"/>
        <end position="328"/>
    </location>
</feature>
<dbReference type="VEuPathDB" id="FungiDB:PYU1_G009802"/>
<comment type="subcellular location">
    <subcellularLocation>
        <location evidence="1">Cytoplasm</location>
    </subcellularLocation>
</comment>
<dbReference type="Gene3D" id="1.25.10.10">
    <property type="entry name" value="Leucine-rich Repeat Variant"/>
    <property type="match status" value="1"/>
</dbReference>
<name>K3WXX2_GLOUD</name>
<dbReference type="Pfam" id="PF01302">
    <property type="entry name" value="CAP_GLY"/>
    <property type="match status" value="1"/>
</dbReference>
<keyword evidence="2" id="KW-0963">Cytoplasm</keyword>
<dbReference type="EnsemblProtists" id="PYU1_T009820">
    <property type="protein sequence ID" value="PYU1_T009820"/>
    <property type="gene ID" value="PYU1_G009802"/>
</dbReference>
<keyword evidence="5" id="KW-1185">Reference proteome</keyword>
<dbReference type="InterPro" id="IPR036859">
    <property type="entry name" value="CAP-Gly_dom_sf"/>
</dbReference>
<dbReference type="GO" id="GO:0005737">
    <property type="term" value="C:cytoplasm"/>
    <property type="evidence" value="ECO:0007669"/>
    <property type="project" value="UniProtKB-SubCell"/>
</dbReference>
<dbReference type="PANTHER" id="PTHR18916">
    <property type="entry name" value="DYNACTIN 1-RELATED MICROTUBULE-BINDING"/>
    <property type="match status" value="1"/>
</dbReference>
<protein>
    <recommendedName>
        <fullName evidence="3">CAP-Gly domain-containing protein</fullName>
    </recommendedName>
</protein>
<reference evidence="5" key="1">
    <citation type="journal article" date="2010" name="Genome Biol.">
        <title>Genome sequence of the necrotrophic plant pathogen Pythium ultimum reveals original pathogenicity mechanisms and effector repertoire.</title>
        <authorList>
            <person name="Levesque C.A."/>
            <person name="Brouwer H."/>
            <person name="Cano L."/>
            <person name="Hamilton J.P."/>
            <person name="Holt C."/>
            <person name="Huitema E."/>
            <person name="Raffaele S."/>
            <person name="Robideau G.P."/>
            <person name="Thines M."/>
            <person name="Win J."/>
            <person name="Zerillo M.M."/>
            <person name="Beakes G.W."/>
            <person name="Boore J.L."/>
            <person name="Busam D."/>
            <person name="Dumas B."/>
            <person name="Ferriera S."/>
            <person name="Fuerstenberg S.I."/>
            <person name="Gachon C.M."/>
            <person name="Gaulin E."/>
            <person name="Govers F."/>
            <person name="Grenville-Briggs L."/>
            <person name="Horner N."/>
            <person name="Hostetler J."/>
            <person name="Jiang R.H."/>
            <person name="Johnson J."/>
            <person name="Krajaejun T."/>
            <person name="Lin H."/>
            <person name="Meijer H.J."/>
            <person name="Moore B."/>
            <person name="Morris P."/>
            <person name="Phuntmart V."/>
            <person name="Puiu D."/>
            <person name="Shetty J."/>
            <person name="Stajich J.E."/>
            <person name="Tripathy S."/>
            <person name="Wawra S."/>
            <person name="van West P."/>
            <person name="Whitty B.R."/>
            <person name="Coutinho P.M."/>
            <person name="Henrissat B."/>
            <person name="Martin F."/>
            <person name="Thomas P.D."/>
            <person name="Tyler B.M."/>
            <person name="De Vries R.P."/>
            <person name="Kamoun S."/>
            <person name="Yandell M."/>
            <person name="Tisserat N."/>
            <person name="Buell C.R."/>
        </authorList>
    </citation>
    <scope>NUCLEOTIDE SEQUENCE</scope>
    <source>
        <strain evidence="5">DAOM:BR144</strain>
    </source>
</reference>
<dbReference type="InParanoid" id="K3WXX2"/>
<organism evidence="4 5">
    <name type="scientific">Globisporangium ultimum (strain ATCC 200006 / CBS 805.95 / DAOM BR144)</name>
    <name type="common">Pythium ultimum</name>
    <dbReference type="NCBI Taxonomy" id="431595"/>
    <lineage>
        <taxon>Eukaryota</taxon>
        <taxon>Sar</taxon>
        <taxon>Stramenopiles</taxon>
        <taxon>Oomycota</taxon>
        <taxon>Peronosporomycetes</taxon>
        <taxon>Pythiales</taxon>
        <taxon>Pythiaceae</taxon>
        <taxon>Globisporangium</taxon>
    </lineage>
</organism>
<dbReference type="GO" id="GO:0005634">
    <property type="term" value="C:nucleus"/>
    <property type="evidence" value="ECO:0007669"/>
    <property type="project" value="TreeGrafter"/>
</dbReference>
<dbReference type="InterPro" id="IPR016024">
    <property type="entry name" value="ARM-type_fold"/>
</dbReference>
<evidence type="ECO:0000313" key="4">
    <source>
        <dbReference type="EnsemblProtists" id="PYU1_T009820"/>
    </source>
</evidence>
<dbReference type="GO" id="GO:0051010">
    <property type="term" value="F:microtubule plus-end binding"/>
    <property type="evidence" value="ECO:0007669"/>
    <property type="project" value="TreeGrafter"/>
</dbReference>
<proteinExistence type="predicted"/>
<evidence type="ECO:0000256" key="2">
    <source>
        <dbReference type="ARBA" id="ARBA00022490"/>
    </source>
</evidence>
<dbReference type="Gene3D" id="2.30.30.190">
    <property type="entry name" value="CAP Gly-rich-like domain"/>
    <property type="match status" value="1"/>
</dbReference>
<dbReference type="InterPro" id="IPR024395">
    <property type="entry name" value="CLASP_N_dom"/>
</dbReference>
<dbReference type="PROSITE" id="PS50245">
    <property type="entry name" value="CAP_GLY_2"/>
    <property type="match status" value="1"/>
</dbReference>
<dbReference type="PROSITE" id="PS00845">
    <property type="entry name" value="CAP_GLY_1"/>
    <property type="match status" value="1"/>
</dbReference>
<dbReference type="SMART" id="SM01349">
    <property type="entry name" value="TOG"/>
    <property type="match status" value="1"/>
</dbReference>
<reference evidence="5" key="2">
    <citation type="submission" date="2010-04" db="EMBL/GenBank/DDBJ databases">
        <authorList>
            <person name="Buell R."/>
            <person name="Hamilton J."/>
            <person name="Hostetler J."/>
        </authorList>
    </citation>
    <scope>NUCLEOTIDE SEQUENCE [LARGE SCALE GENOMIC DNA]</scope>
    <source>
        <strain evidence="5">DAOM:BR144</strain>
    </source>
</reference>
<evidence type="ECO:0000313" key="5">
    <source>
        <dbReference type="Proteomes" id="UP000019132"/>
    </source>
</evidence>
<dbReference type="eggNOG" id="KOG4568">
    <property type="taxonomic scope" value="Eukaryota"/>
</dbReference>
<dbReference type="Pfam" id="PF12348">
    <property type="entry name" value="CLASP_N"/>
    <property type="match status" value="1"/>
</dbReference>
<dbReference type="SUPFAM" id="SSF48371">
    <property type="entry name" value="ARM repeat"/>
    <property type="match status" value="1"/>
</dbReference>
<dbReference type="OMA" id="KGPTLRY"/>
<dbReference type="EMBL" id="GL376624">
    <property type="status" value="NOT_ANNOTATED_CDS"/>
    <property type="molecule type" value="Genomic_DNA"/>
</dbReference>
<dbReference type="InterPro" id="IPR000938">
    <property type="entry name" value="CAP-Gly_domain"/>
</dbReference>
<dbReference type="InterPro" id="IPR034085">
    <property type="entry name" value="TOG"/>
</dbReference>
<sequence length="487" mass="54054">MSKDALVATLSREMERISKHSENWQERMGALGEIQRAFETLDEVTAVGPEVWKVLKPLKGVVLDLRSQIVKEVCSVLMVISKVTRDAMVPFLREILPVLVDVRGGGNKVCGNYCNECIEALITTTVVKGPTLRYFVDTLLESKNKLIRLSCITALKLVLVSWSAVLDKNDVQQLEKGLKNALYDASSSCRSQSHEFFLIFHQKFPKRVALLMTMVDYKVQKRLESIMTDASVLAKRSTSGSIAGSIDGDVPSVATAEQPLAGYNFEVGDRVCIPEKELFGFVRFLGEVEGTKGVWVGVELDEPYGKNDGSAKGRYYFRCKPKHGVFARPHQIFLTISGAKLLEQQQQLGVNAHANPESPRGDDAVMRALNDELNDASLDDSFAEESPAAPSPTMMVEDVPGPDEPSALSVVLMKASLAHRRYIDKLLRYARSELEEHQRFENYAATASSADAVQYLQQLQNCAQDKIVLSDMFIQEMILAQQAARES</sequence>
<evidence type="ECO:0000259" key="3">
    <source>
        <dbReference type="PROSITE" id="PS50245"/>
    </source>
</evidence>
<dbReference type="STRING" id="431595.K3WXX2"/>
<dbReference type="GO" id="GO:0031122">
    <property type="term" value="P:cytoplasmic microtubule organization"/>
    <property type="evidence" value="ECO:0007669"/>
    <property type="project" value="TreeGrafter"/>
</dbReference>